<sequence length="97" mass="11833">MVLYYTFPEVSRFNIHKLVYDLMLDKKLRERFLENPVQVMKEYELSEEEIRILLRADPEEMYNYGINPFILHNYRLVVLGLGDKPIEMQITHKKQER</sequence>
<name>A0A8F5C1Q1_9CREN</name>
<dbReference type="GeneID" id="65557338"/>
<proteinExistence type="predicted"/>
<protein>
    <recommendedName>
        <fullName evidence="1">Extradiol ring-cleavage dioxygenase LigAB LigA subunit domain-containing protein</fullName>
    </recommendedName>
</protein>
<dbReference type="Pfam" id="PF07746">
    <property type="entry name" value="LigA"/>
    <property type="match status" value="1"/>
</dbReference>
<evidence type="ECO:0000313" key="2">
    <source>
        <dbReference type="EMBL" id="QXJ35441.1"/>
    </source>
</evidence>
<dbReference type="InterPro" id="IPR011986">
    <property type="entry name" value="Xdiol_dOase_LigA"/>
</dbReference>
<gene>
    <name evidence="2" type="ORF">J5U22_01988</name>
</gene>
<keyword evidence="3" id="KW-1185">Reference proteome</keyword>
<reference evidence="2 3" key="1">
    <citation type="journal article" date="2021" name="Environ. Microbiol.">
        <title>New insights into the diversity and evolution of the archaeal mobilome from three complete genomes of Saccharolobus shibatae.</title>
        <authorList>
            <person name="Medvedeva S."/>
            <person name="Brandt D."/>
            <person name="Cvirkaite-Krupovic V."/>
            <person name="Liu Y."/>
            <person name="Severinov K."/>
            <person name="Ishino S."/>
            <person name="Ishino Y."/>
            <person name="Prangishvili D."/>
            <person name="Kalinowski J."/>
            <person name="Krupovic M."/>
        </authorList>
    </citation>
    <scope>NUCLEOTIDE SEQUENCE [LARGE SCALE GENOMIC DNA]</scope>
    <source>
        <strain evidence="2 3">S38A</strain>
    </source>
</reference>
<dbReference type="EMBL" id="CP077713">
    <property type="protein sequence ID" value="QXJ35441.1"/>
    <property type="molecule type" value="Genomic_DNA"/>
</dbReference>
<evidence type="ECO:0000313" key="3">
    <source>
        <dbReference type="Proteomes" id="UP000694036"/>
    </source>
</evidence>
<organism evidence="2 3">
    <name type="scientific">Saccharolobus shibatae</name>
    <dbReference type="NCBI Taxonomy" id="2286"/>
    <lineage>
        <taxon>Archaea</taxon>
        <taxon>Thermoproteota</taxon>
        <taxon>Thermoprotei</taxon>
        <taxon>Sulfolobales</taxon>
        <taxon>Sulfolobaceae</taxon>
        <taxon>Saccharolobus</taxon>
    </lineage>
</organism>
<dbReference type="RefSeq" id="WP_218258008.1">
    <property type="nucleotide sequence ID" value="NZ_CP077713.1"/>
</dbReference>
<dbReference type="Proteomes" id="UP000694036">
    <property type="component" value="Chromosome"/>
</dbReference>
<accession>A0A8F5C1Q1</accession>
<evidence type="ECO:0000259" key="1">
    <source>
        <dbReference type="Pfam" id="PF07746"/>
    </source>
</evidence>
<dbReference type="AlphaFoldDB" id="A0A8F5C1Q1"/>
<feature type="domain" description="Extradiol ring-cleavage dioxygenase LigAB LigA subunit" evidence="1">
    <location>
        <begin position="15"/>
        <end position="74"/>
    </location>
</feature>